<evidence type="ECO:0000313" key="5">
    <source>
        <dbReference type="EMBL" id="MDQ9072205.1"/>
    </source>
</evidence>
<dbReference type="Pfam" id="PF00196">
    <property type="entry name" value="GerE"/>
    <property type="match status" value="1"/>
</dbReference>
<dbReference type="RefSeq" id="WP_308956626.1">
    <property type="nucleotide sequence ID" value="NZ_JAVICY010000019.1"/>
</dbReference>
<dbReference type="GO" id="GO:0006355">
    <property type="term" value="P:regulation of DNA-templated transcription"/>
    <property type="evidence" value="ECO:0007669"/>
    <property type="project" value="InterPro"/>
</dbReference>
<dbReference type="PRINTS" id="PR00038">
    <property type="entry name" value="HTHLUXR"/>
</dbReference>
<dbReference type="SUPFAM" id="SSF46894">
    <property type="entry name" value="C-terminal effector domain of the bipartite response regulators"/>
    <property type="match status" value="1"/>
</dbReference>
<dbReference type="AlphaFoldDB" id="A0AAW8JKU1"/>
<reference evidence="5" key="1">
    <citation type="submission" date="2023-08" db="EMBL/GenBank/DDBJ databases">
        <title>Emergence of clinically-relevant ST2 carbapenem-resistant Acinetobacter baumannii strains in hospital sewages in Zhejiang, East of China.</title>
        <authorList>
            <person name="Kaichao C."/>
            <person name="Zhang R."/>
        </authorList>
    </citation>
    <scope>NUCLEOTIDE SEQUENCE</scope>
    <source>
        <strain evidence="5">M-SY-60</strain>
    </source>
</reference>
<evidence type="ECO:0000256" key="2">
    <source>
        <dbReference type="ARBA" id="ARBA00023125"/>
    </source>
</evidence>
<sequence length="249" mass="29056">MKMDAEITNFVELVALMGQADFDSKLLIYLSRWVNSKYFSILRVKDNHPALLLCGTHDDSYTIPWNCGQSYVRNYHHHDNLYQELSTKKANSSLTQTGFLCADDIFFKPYRTEIYENNGLIQRLCGLYHDEENHPILFNLYRHKDQGFYSDQELENFDQMIPAIAKLLQGHLALKAKSLKKDYKNELLLRQPLLTSQELEVCHRILEGMSYFSIANDMGIKESTAKTYRNRAFDKLGINYKSQLFSLMI</sequence>
<accession>A0AAW8JKU1</accession>
<evidence type="ECO:0000259" key="4">
    <source>
        <dbReference type="PROSITE" id="PS50043"/>
    </source>
</evidence>
<evidence type="ECO:0000256" key="1">
    <source>
        <dbReference type="ARBA" id="ARBA00023015"/>
    </source>
</evidence>
<dbReference type="Gene3D" id="1.10.10.10">
    <property type="entry name" value="Winged helix-like DNA-binding domain superfamily/Winged helix DNA-binding domain"/>
    <property type="match status" value="1"/>
</dbReference>
<gene>
    <name evidence="5" type="ORF">RFH51_12120</name>
</gene>
<organism evidence="5 6">
    <name type="scientific">Acinetobacter gerneri</name>
    <dbReference type="NCBI Taxonomy" id="202952"/>
    <lineage>
        <taxon>Bacteria</taxon>
        <taxon>Pseudomonadati</taxon>
        <taxon>Pseudomonadota</taxon>
        <taxon>Gammaproteobacteria</taxon>
        <taxon>Moraxellales</taxon>
        <taxon>Moraxellaceae</taxon>
        <taxon>Acinetobacter</taxon>
    </lineage>
</organism>
<dbReference type="PANTHER" id="PTHR44688:SF16">
    <property type="entry name" value="DNA-BINDING TRANSCRIPTIONAL ACTIVATOR DEVR_DOSR"/>
    <property type="match status" value="1"/>
</dbReference>
<dbReference type="CDD" id="cd06170">
    <property type="entry name" value="LuxR_C_like"/>
    <property type="match status" value="1"/>
</dbReference>
<comment type="caution">
    <text evidence="5">The sequence shown here is derived from an EMBL/GenBank/DDBJ whole genome shotgun (WGS) entry which is preliminary data.</text>
</comment>
<dbReference type="PANTHER" id="PTHR44688">
    <property type="entry name" value="DNA-BINDING TRANSCRIPTIONAL ACTIVATOR DEVR_DOSR"/>
    <property type="match status" value="1"/>
</dbReference>
<dbReference type="SMART" id="SM00421">
    <property type="entry name" value="HTH_LUXR"/>
    <property type="match status" value="1"/>
</dbReference>
<keyword evidence="2" id="KW-0238">DNA-binding</keyword>
<evidence type="ECO:0000313" key="6">
    <source>
        <dbReference type="Proteomes" id="UP001243195"/>
    </source>
</evidence>
<proteinExistence type="predicted"/>
<protein>
    <submittedName>
        <fullName evidence="5">LuxR C-terminal-related transcriptional regulator</fullName>
    </submittedName>
</protein>
<evidence type="ECO:0000256" key="3">
    <source>
        <dbReference type="ARBA" id="ARBA00023163"/>
    </source>
</evidence>
<dbReference type="EMBL" id="JAVIDA010000016">
    <property type="protein sequence ID" value="MDQ9072205.1"/>
    <property type="molecule type" value="Genomic_DNA"/>
</dbReference>
<name>A0AAW8JKU1_9GAMM</name>
<dbReference type="PROSITE" id="PS50043">
    <property type="entry name" value="HTH_LUXR_2"/>
    <property type="match status" value="1"/>
</dbReference>
<dbReference type="InterPro" id="IPR000792">
    <property type="entry name" value="Tscrpt_reg_LuxR_C"/>
</dbReference>
<dbReference type="Proteomes" id="UP001243195">
    <property type="component" value="Unassembled WGS sequence"/>
</dbReference>
<dbReference type="InterPro" id="IPR016032">
    <property type="entry name" value="Sig_transdc_resp-reg_C-effctor"/>
</dbReference>
<feature type="domain" description="HTH luxR-type" evidence="4">
    <location>
        <begin position="187"/>
        <end position="249"/>
    </location>
</feature>
<dbReference type="InterPro" id="IPR036388">
    <property type="entry name" value="WH-like_DNA-bd_sf"/>
</dbReference>
<dbReference type="GO" id="GO:0003677">
    <property type="term" value="F:DNA binding"/>
    <property type="evidence" value="ECO:0007669"/>
    <property type="project" value="UniProtKB-KW"/>
</dbReference>
<keyword evidence="1" id="KW-0805">Transcription regulation</keyword>
<keyword evidence="3" id="KW-0804">Transcription</keyword>